<dbReference type="Proteomes" id="UP001497383">
    <property type="component" value="Chromosome 6"/>
</dbReference>
<organism evidence="8 9">
    <name type="scientific">Lodderomyces beijingensis</name>
    <dbReference type="NCBI Taxonomy" id="1775926"/>
    <lineage>
        <taxon>Eukaryota</taxon>
        <taxon>Fungi</taxon>
        <taxon>Dikarya</taxon>
        <taxon>Ascomycota</taxon>
        <taxon>Saccharomycotina</taxon>
        <taxon>Pichiomycetes</taxon>
        <taxon>Debaryomycetaceae</taxon>
        <taxon>Candida/Lodderomyces clade</taxon>
        <taxon>Lodderomyces</taxon>
    </lineage>
</organism>
<feature type="compositionally biased region" description="Low complexity" evidence="6">
    <location>
        <begin position="472"/>
        <end position="481"/>
    </location>
</feature>
<evidence type="ECO:0000259" key="7">
    <source>
        <dbReference type="PROSITE" id="PS50237"/>
    </source>
</evidence>
<keyword evidence="3" id="KW-0808">Transferase</keyword>
<dbReference type="EMBL" id="OZ022410">
    <property type="protein sequence ID" value="CAK9441052.1"/>
    <property type="molecule type" value="Genomic_DNA"/>
</dbReference>
<sequence length="878" mass="100993">MNFTGVSSSRRRTVNLGNKKQQQPNTNFLQQAKLQRQQREEQRTKERAAKVLQKSIQRYLDRKQQIAHLLQRWQDGEGDLSTWLADAVLLLKYSERKPETIHVLVSVLYNRMSSSAETVEQLPPFINARLVDGLADVLPHASRQNKALIFKIWRLVHFPSDKSINALYDWIQSDRDIDPEMLSEVVSYVFQVAWEQELDFATFIRVLGLNVFHEANPHYLTVIRDRVESAHSGQVSASKVMTKNFFIIHGNESFTGKDFKLISMILPDSAENNDENDIGDDDNDVVGELYSLEFLRGVVSLLQEEPTTSLAILSTLLRHSPAQKQVVFNMICARASNIASIFHQLVQMDAYSRKNDRDRSFVSLFQELVLFWLIVSNDSEFYQALSREEVVELTSLLKSMCLKLLNTDIKSDFAEVSFNLLTQIYQKNLRLEFLPTGFWIQDLKINVDKVIVHVRDSLNENDNDDDDDNDNYDYGSGYGYDNGREDGKNSDYLSRLMKKMPYTLPFYTRAQIFQGMVDTEKKDDAVSFFMEATRLKAKIRREHLLEDAFSAYAQTGSQFKNKLSVEFHNQYGLEAGIDGGGITKEFLTCVLAAGFDPEERLFSETFDHQVYPTGERYEMLYFLGMCVGKCLYENVLLDVPFATSFLNKWTGHRNTFDELQIFDPSLYQSLKLLAHMPPSELENLNLNFMIDDMGKQVELVKNGQHVYVTKSNVAIYVQKYADYKLNRAYSRQTTAFLSGVFQIIPRCWFQIFDAFELQKLISGEMSSINRKDWRDNSIVHGFEFNSPVVDMFWQLMDEFSDEDVGKLLAFVTSSKRAPLLGFSRLEPKFGIQNKGRGDALPSSSTCINLLKIPEYSSKEKMREKILYAINAEAGFDLS</sequence>
<evidence type="ECO:0000256" key="1">
    <source>
        <dbReference type="ARBA" id="ARBA00000885"/>
    </source>
</evidence>
<dbReference type="PANTHER" id="PTHR45700:SF2">
    <property type="entry name" value="UBIQUITIN-PROTEIN LIGASE E3C"/>
    <property type="match status" value="1"/>
</dbReference>
<dbReference type="SMART" id="SM00119">
    <property type="entry name" value="HECTc"/>
    <property type="match status" value="1"/>
</dbReference>
<evidence type="ECO:0000313" key="9">
    <source>
        <dbReference type="Proteomes" id="UP001497383"/>
    </source>
</evidence>
<feature type="compositionally biased region" description="Polar residues" evidence="6">
    <location>
        <begin position="15"/>
        <end position="28"/>
    </location>
</feature>
<evidence type="ECO:0000256" key="6">
    <source>
        <dbReference type="SAM" id="MobiDB-lite"/>
    </source>
</evidence>
<dbReference type="EC" id="2.3.2.26" evidence="2"/>
<comment type="catalytic activity">
    <reaction evidence="1">
        <text>S-ubiquitinyl-[E2 ubiquitin-conjugating enzyme]-L-cysteine + [acceptor protein]-L-lysine = [E2 ubiquitin-conjugating enzyme]-L-cysteine + N(6)-ubiquitinyl-[acceptor protein]-L-lysine.</text>
        <dbReference type="EC" id="2.3.2.26"/>
    </reaction>
</comment>
<evidence type="ECO:0000256" key="4">
    <source>
        <dbReference type="ARBA" id="ARBA00022786"/>
    </source>
</evidence>
<dbReference type="Gene3D" id="3.90.1750.10">
    <property type="entry name" value="Hect, E3 ligase catalytic domains"/>
    <property type="match status" value="1"/>
</dbReference>
<feature type="domain" description="HECT" evidence="7">
    <location>
        <begin position="555"/>
        <end position="878"/>
    </location>
</feature>
<protein>
    <recommendedName>
        <fullName evidence="2">HECT-type E3 ubiquitin transferase</fullName>
        <ecNumber evidence="2">2.3.2.26</ecNumber>
    </recommendedName>
</protein>
<gene>
    <name evidence="8" type="ORF">LODBEIA_P49210</name>
</gene>
<evidence type="ECO:0000313" key="8">
    <source>
        <dbReference type="EMBL" id="CAK9441052.1"/>
    </source>
</evidence>
<feature type="active site" description="Glycyl thioester intermediate" evidence="5">
    <location>
        <position position="846"/>
    </location>
</feature>
<feature type="region of interest" description="Disordered" evidence="6">
    <location>
        <begin position="1"/>
        <end position="28"/>
    </location>
</feature>
<dbReference type="Gene3D" id="3.30.2410.10">
    <property type="entry name" value="Hect, E3 ligase catalytic domain"/>
    <property type="match status" value="1"/>
</dbReference>
<evidence type="ECO:0000256" key="3">
    <source>
        <dbReference type="ARBA" id="ARBA00022679"/>
    </source>
</evidence>
<dbReference type="GeneID" id="92210117"/>
<keyword evidence="4 5" id="KW-0833">Ubl conjugation pathway</keyword>
<dbReference type="PANTHER" id="PTHR45700">
    <property type="entry name" value="UBIQUITIN-PROTEIN LIGASE E3C"/>
    <property type="match status" value="1"/>
</dbReference>
<proteinExistence type="predicted"/>
<feature type="region of interest" description="Disordered" evidence="6">
    <location>
        <begin position="458"/>
        <end position="486"/>
    </location>
</feature>
<feature type="compositionally biased region" description="Acidic residues" evidence="6">
    <location>
        <begin position="459"/>
        <end position="471"/>
    </location>
</feature>
<evidence type="ECO:0000256" key="2">
    <source>
        <dbReference type="ARBA" id="ARBA00012485"/>
    </source>
</evidence>
<dbReference type="RefSeq" id="XP_066831859.1">
    <property type="nucleotide sequence ID" value="XM_066975196.1"/>
</dbReference>
<reference evidence="8 9" key="1">
    <citation type="submission" date="2024-03" db="EMBL/GenBank/DDBJ databases">
        <authorList>
            <person name="Brejova B."/>
        </authorList>
    </citation>
    <scope>NUCLEOTIDE SEQUENCE [LARGE SCALE GENOMIC DNA]</scope>
    <source>
        <strain evidence="8 9">CBS 14171</strain>
    </source>
</reference>
<dbReference type="InterPro" id="IPR044611">
    <property type="entry name" value="E3A/B/C-like"/>
</dbReference>
<evidence type="ECO:0000256" key="5">
    <source>
        <dbReference type="PROSITE-ProRule" id="PRU00104"/>
    </source>
</evidence>
<dbReference type="InterPro" id="IPR000569">
    <property type="entry name" value="HECT_dom"/>
</dbReference>
<dbReference type="Pfam" id="PF00632">
    <property type="entry name" value="HECT"/>
    <property type="match status" value="1"/>
</dbReference>
<dbReference type="PROSITE" id="PS50237">
    <property type="entry name" value="HECT"/>
    <property type="match status" value="1"/>
</dbReference>
<keyword evidence="9" id="KW-1185">Reference proteome</keyword>
<dbReference type="InterPro" id="IPR035983">
    <property type="entry name" value="Hect_E3_ubiquitin_ligase"/>
</dbReference>
<dbReference type="Gene3D" id="3.30.2160.10">
    <property type="entry name" value="Hect, E3 ligase catalytic domain"/>
    <property type="match status" value="1"/>
</dbReference>
<name>A0ABP0ZVP2_9ASCO</name>
<dbReference type="SUPFAM" id="SSF56204">
    <property type="entry name" value="Hect, E3 ligase catalytic domain"/>
    <property type="match status" value="1"/>
</dbReference>
<accession>A0ABP0ZVP2</accession>
<dbReference type="CDD" id="cd00078">
    <property type="entry name" value="HECTc"/>
    <property type="match status" value="1"/>
</dbReference>